<evidence type="ECO:0000259" key="2">
    <source>
        <dbReference type="SMART" id="SM00256"/>
    </source>
</evidence>
<gene>
    <name evidence="3" type="ORF">IFM89_012336</name>
</gene>
<dbReference type="PANTHER" id="PTHR31672:SF13">
    <property type="entry name" value="F-BOX PROTEIN CPR30-LIKE"/>
    <property type="match status" value="1"/>
</dbReference>
<protein>
    <recommendedName>
        <fullName evidence="2">F-box domain-containing protein</fullName>
    </recommendedName>
</protein>
<dbReference type="Pfam" id="PF12937">
    <property type="entry name" value="F-box-like"/>
    <property type="match status" value="1"/>
</dbReference>
<evidence type="ECO:0000256" key="1">
    <source>
        <dbReference type="SAM" id="Phobius"/>
    </source>
</evidence>
<name>A0A835I3J9_9MAGN</name>
<dbReference type="InterPro" id="IPR050796">
    <property type="entry name" value="SCF_F-box_component"/>
</dbReference>
<dbReference type="SUPFAM" id="SSF81383">
    <property type="entry name" value="F-box domain"/>
    <property type="match status" value="1"/>
</dbReference>
<dbReference type="Gene3D" id="1.20.1280.50">
    <property type="match status" value="1"/>
</dbReference>
<sequence length="262" mass="30613">MLELLQEIREKSGELFAKLPNEIILNNIFSRIPLKSLSQCRWVCKTWYRLIHHPRFAETHYQSAIQNRCSPCLVLGCPYFGNRLRLIDHQVFDNLETSVIGRDVECFRLRECLRNDSQIIGFVNGLLCLGDDHIHRDPTTYVIYNPITGEYIQIPNNSFILMTLILLLLALLRLLMSIRLFVVATANTRPDEPTSIIAFNVASERFHRFESPPPVTLEYVFRKICLQVIEEQLYFIGEKTLDHFDFDMWVMKDYGVPGSWTK</sequence>
<feature type="transmembrane region" description="Helical" evidence="1">
    <location>
        <begin position="159"/>
        <end position="182"/>
    </location>
</feature>
<dbReference type="AlphaFoldDB" id="A0A835I3J9"/>
<keyword evidence="1" id="KW-0472">Membrane</keyword>
<proteinExistence type="predicted"/>
<reference evidence="3 4" key="1">
    <citation type="submission" date="2020-10" db="EMBL/GenBank/DDBJ databases">
        <title>The Coptis chinensis genome and diversification of protoberbering-type alkaloids.</title>
        <authorList>
            <person name="Wang B."/>
            <person name="Shu S."/>
            <person name="Song C."/>
            <person name="Liu Y."/>
        </authorList>
    </citation>
    <scope>NUCLEOTIDE SEQUENCE [LARGE SCALE GENOMIC DNA]</scope>
    <source>
        <strain evidence="3">HL-2020</strain>
        <tissue evidence="3">Leaf</tissue>
    </source>
</reference>
<keyword evidence="1" id="KW-1133">Transmembrane helix</keyword>
<dbReference type="Proteomes" id="UP000631114">
    <property type="component" value="Unassembled WGS sequence"/>
</dbReference>
<feature type="non-terminal residue" evidence="3">
    <location>
        <position position="262"/>
    </location>
</feature>
<dbReference type="OrthoDB" id="610337at2759"/>
<dbReference type="PANTHER" id="PTHR31672">
    <property type="entry name" value="BNACNNG10540D PROTEIN"/>
    <property type="match status" value="1"/>
</dbReference>
<dbReference type="EMBL" id="JADFTS010000004">
    <property type="protein sequence ID" value="KAF9608997.1"/>
    <property type="molecule type" value="Genomic_DNA"/>
</dbReference>
<evidence type="ECO:0000313" key="4">
    <source>
        <dbReference type="Proteomes" id="UP000631114"/>
    </source>
</evidence>
<organism evidence="3 4">
    <name type="scientific">Coptis chinensis</name>
    <dbReference type="NCBI Taxonomy" id="261450"/>
    <lineage>
        <taxon>Eukaryota</taxon>
        <taxon>Viridiplantae</taxon>
        <taxon>Streptophyta</taxon>
        <taxon>Embryophyta</taxon>
        <taxon>Tracheophyta</taxon>
        <taxon>Spermatophyta</taxon>
        <taxon>Magnoliopsida</taxon>
        <taxon>Ranunculales</taxon>
        <taxon>Ranunculaceae</taxon>
        <taxon>Coptidoideae</taxon>
        <taxon>Coptis</taxon>
    </lineage>
</organism>
<dbReference type="InterPro" id="IPR001810">
    <property type="entry name" value="F-box_dom"/>
</dbReference>
<comment type="caution">
    <text evidence="3">The sequence shown here is derived from an EMBL/GenBank/DDBJ whole genome shotgun (WGS) entry which is preliminary data.</text>
</comment>
<keyword evidence="1" id="KW-0812">Transmembrane</keyword>
<dbReference type="InterPro" id="IPR036047">
    <property type="entry name" value="F-box-like_dom_sf"/>
</dbReference>
<keyword evidence="4" id="KW-1185">Reference proteome</keyword>
<feature type="domain" description="F-box" evidence="2">
    <location>
        <begin position="19"/>
        <end position="60"/>
    </location>
</feature>
<accession>A0A835I3J9</accession>
<dbReference type="SMART" id="SM00256">
    <property type="entry name" value="FBOX"/>
    <property type="match status" value="1"/>
</dbReference>
<evidence type="ECO:0000313" key="3">
    <source>
        <dbReference type="EMBL" id="KAF9608997.1"/>
    </source>
</evidence>